<dbReference type="EMBL" id="JABBWD010000101">
    <property type="protein sequence ID" value="KAG1765984.1"/>
    <property type="molecule type" value="Genomic_DNA"/>
</dbReference>
<feature type="domain" description="Protein kinase" evidence="1">
    <location>
        <begin position="1"/>
        <end position="226"/>
    </location>
</feature>
<dbReference type="Pfam" id="PF07714">
    <property type="entry name" value="PK_Tyr_Ser-Thr"/>
    <property type="match status" value="1"/>
</dbReference>
<sequence>IRRKVYGWIQLSHDNILPLEGVTEGFGPLPALVTPWMENGSLNDYLKREVNLSLEKKFNMAREVAAGLQYLHKQDIVHGNLTGDNILLDASGRARNADFSHSVILAEADSRIFSEQLPGDARYISPECIASGFQTGIPKPTKAGDVYSYGCLMFLQVLEGKIPYHYINRYEHIICLILTGTMPKKPPTSVVIDTDWDFIEKCWSKDAERRPSDEDILKFVEGRAGICS</sequence>
<evidence type="ECO:0000259" key="1">
    <source>
        <dbReference type="PROSITE" id="PS50011"/>
    </source>
</evidence>
<comment type="caution">
    <text evidence="2">The sequence shown here is derived from an EMBL/GenBank/DDBJ whole genome shotgun (WGS) entry which is preliminary data.</text>
</comment>
<dbReference type="AlphaFoldDB" id="A0A9P6ZH20"/>
<keyword evidence="2" id="KW-0418">Kinase</keyword>
<name>A0A9P6ZH20_9AGAM</name>
<dbReference type="GO" id="GO:0005524">
    <property type="term" value="F:ATP binding"/>
    <property type="evidence" value="ECO:0007669"/>
    <property type="project" value="InterPro"/>
</dbReference>
<dbReference type="PIRSF" id="PIRSF000654">
    <property type="entry name" value="Integrin-linked_kinase"/>
    <property type="match status" value="1"/>
</dbReference>
<feature type="non-terminal residue" evidence="2">
    <location>
        <position position="1"/>
    </location>
</feature>
<evidence type="ECO:0000313" key="2">
    <source>
        <dbReference type="EMBL" id="KAG1765984.1"/>
    </source>
</evidence>
<keyword evidence="2" id="KW-0808">Transferase</keyword>
<dbReference type="PRINTS" id="PR00109">
    <property type="entry name" value="TYRKINASE"/>
</dbReference>
<proteinExistence type="predicted"/>
<dbReference type="InterPro" id="IPR001245">
    <property type="entry name" value="Ser-Thr/Tyr_kinase_cat_dom"/>
</dbReference>
<dbReference type="InterPro" id="IPR051681">
    <property type="entry name" value="Ser/Thr_Kinases-Pseudokinases"/>
</dbReference>
<dbReference type="PANTHER" id="PTHR44329">
    <property type="entry name" value="SERINE/THREONINE-PROTEIN KINASE TNNI3K-RELATED"/>
    <property type="match status" value="1"/>
</dbReference>
<organism evidence="2 3">
    <name type="scientific">Suillus placidus</name>
    <dbReference type="NCBI Taxonomy" id="48579"/>
    <lineage>
        <taxon>Eukaryota</taxon>
        <taxon>Fungi</taxon>
        <taxon>Dikarya</taxon>
        <taxon>Basidiomycota</taxon>
        <taxon>Agaricomycotina</taxon>
        <taxon>Agaricomycetes</taxon>
        <taxon>Agaricomycetidae</taxon>
        <taxon>Boletales</taxon>
        <taxon>Suillineae</taxon>
        <taxon>Suillaceae</taxon>
        <taxon>Suillus</taxon>
    </lineage>
</organism>
<keyword evidence="3" id="KW-1185">Reference proteome</keyword>
<accession>A0A9P6ZH20</accession>
<reference evidence="2" key="1">
    <citation type="journal article" date="2020" name="New Phytol.">
        <title>Comparative genomics reveals dynamic genome evolution in host specialist ectomycorrhizal fungi.</title>
        <authorList>
            <person name="Lofgren L.A."/>
            <person name="Nguyen N.H."/>
            <person name="Vilgalys R."/>
            <person name="Ruytinx J."/>
            <person name="Liao H.L."/>
            <person name="Branco S."/>
            <person name="Kuo A."/>
            <person name="LaButti K."/>
            <person name="Lipzen A."/>
            <person name="Andreopoulos W."/>
            <person name="Pangilinan J."/>
            <person name="Riley R."/>
            <person name="Hundley H."/>
            <person name="Na H."/>
            <person name="Barry K."/>
            <person name="Grigoriev I.V."/>
            <person name="Stajich J.E."/>
            <person name="Kennedy P.G."/>
        </authorList>
    </citation>
    <scope>NUCLEOTIDE SEQUENCE</scope>
    <source>
        <strain evidence="2">DOB743</strain>
    </source>
</reference>
<dbReference type="InterPro" id="IPR000719">
    <property type="entry name" value="Prot_kinase_dom"/>
</dbReference>
<dbReference type="Proteomes" id="UP000714275">
    <property type="component" value="Unassembled WGS sequence"/>
</dbReference>
<dbReference type="OrthoDB" id="346907at2759"/>
<gene>
    <name evidence="2" type="ORF">EV702DRAFT_981193</name>
</gene>
<dbReference type="InterPro" id="IPR011009">
    <property type="entry name" value="Kinase-like_dom_sf"/>
</dbReference>
<evidence type="ECO:0000313" key="3">
    <source>
        <dbReference type="Proteomes" id="UP000714275"/>
    </source>
</evidence>
<protein>
    <submittedName>
        <fullName evidence="2">Kinase-like domain-containing protein</fullName>
    </submittedName>
</protein>
<dbReference type="SUPFAM" id="SSF56112">
    <property type="entry name" value="Protein kinase-like (PK-like)"/>
    <property type="match status" value="1"/>
</dbReference>
<dbReference type="Gene3D" id="1.10.510.10">
    <property type="entry name" value="Transferase(Phosphotransferase) domain 1"/>
    <property type="match status" value="1"/>
</dbReference>
<dbReference type="PROSITE" id="PS50011">
    <property type="entry name" value="PROTEIN_KINASE_DOM"/>
    <property type="match status" value="1"/>
</dbReference>
<dbReference type="GO" id="GO:0004674">
    <property type="term" value="F:protein serine/threonine kinase activity"/>
    <property type="evidence" value="ECO:0007669"/>
    <property type="project" value="TreeGrafter"/>
</dbReference>